<feature type="transmembrane region" description="Helical" evidence="7">
    <location>
        <begin position="369"/>
        <end position="393"/>
    </location>
</feature>
<dbReference type="EMBL" id="RPOK01000001">
    <property type="protein sequence ID" value="RPJ68307.1"/>
    <property type="molecule type" value="Genomic_DNA"/>
</dbReference>
<evidence type="ECO:0000256" key="6">
    <source>
        <dbReference type="ARBA" id="ARBA00023136"/>
    </source>
</evidence>
<evidence type="ECO:0000313" key="10">
    <source>
        <dbReference type="Proteomes" id="UP000275281"/>
    </source>
</evidence>
<evidence type="ECO:0000259" key="8">
    <source>
        <dbReference type="Pfam" id="PF00482"/>
    </source>
</evidence>
<reference evidence="9 10" key="1">
    <citation type="submission" date="2018-11" db="EMBL/GenBank/DDBJ databases">
        <authorList>
            <person name="Ye M.-Q."/>
            <person name="Du Z.-J."/>
        </authorList>
    </citation>
    <scope>NUCLEOTIDE SEQUENCE [LARGE SCALE GENOMIC DNA]</scope>
    <source>
        <strain evidence="9 10">U0105</strain>
    </source>
</reference>
<dbReference type="OrthoDB" id="9805682at2"/>
<organism evidence="9 10">
    <name type="scientific">Alteromonas sediminis</name>
    <dbReference type="NCBI Taxonomy" id="2259342"/>
    <lineage>
        <taxon>Bacteria</taxon>
        <taxon>Pseudomonadati</taxon>
        <taxon>Pseudomonadota</taxon>
        <taxon>Gammaproteobacteria</taxon>
        <taxon>Alteromonadales</taxon>
        <taxon>Alteromonadaceae</taxon>
        <taxon>Alteromonas/Salinimonas group</taxon>
        <taxon>Alteromonas</taxon>
    </lineage>
</organism>
<feature type="transmembrane region" description="Helical" evidence="7">
    <location>
        <begin position="222"/>
        <end position="239"/>
    </location>
</feature>
<dbReference type="RefSeq" id="WP_124026308.1">
    <property type="nucleotide sequence ID" value="NZ_JBHRSN010000005.1"/>
</dbReference>
<dbReference type="Pfam" id="PF00482">
    <property type="entry name" value="T2SSF"/>
    <property type="match status" value="2"/>
</dbReference>
<dbReference type="InterPro" id="IPR003004">
    <property type="entry name" value="GspF/PilC"/>
</dbReference>
<evidence type="ECO:0000256" key="2">
    <source>
        <dbReference type="ARBA" id="ARBA00005745"/>
    </source>
</evidence>
<dbReference type="InterPro" id="IPR018076">
    <property type="entry name" value="T2SS_GspF_dom"/>
</dbReference>
<dbReference type="AlphaFoldDB" id="A0A3N5Y2X5"/>
<evidence type="ECO:0000256" key="1">
    <source>
        <dbReference type="ARBA" id="ARBA00004651"/>
    </source>
</evidence>
<proteinExistence type="inferred from homology"/>
<keyword evidence="5 7" id="KW-1133">Transmembrane helix</keyword>
<dbReference type="Proteomes" id="UP000275281">
    <property type="component" value="Unassembled WGS sequence"/>
</dbReference>
<dbReference type="PANTHER" id="PTHR30012">
    <property type="entry name" value="GENERAL SECRETION PATHWAY PROTEIN"/>
    <property type="match status" value="1"/>
</dbReference>
<accession>A0A3N5Y2X5</accession>
<feature type="transmembrane region" description="Helical" evidence="7">
    <location>
        <begin position="168"/>
        <end position="190"/>
    </location>
</feature>
<evidence type="ECO:0000256" key="5">
    <source>
        <dbReference type="ARBA" id="ARBA00022989"/>
    </source>
</evidence>
<keyword evidence="3" id="KW-1003">Cell membrane</keyword>
<comment type="similarity">
    <text evidence="2">Belongs to the GSP F family.</text>
</comment>
<comment type="caution">
    <text evidence="9">The sequence shown here is derived from an EMBL/GenBank/DDBJ whole genome shotgun (WGS) entry which is preliminary data.</text>
</comment>
<gene>
    <name evidence="9" type="ORF">DRW07_02555</name>
</gene>
<evidence type="ECO:0000313" key="9">
    <source>
        <dbReference type="EMBL" id="RPJ68307.1"/>
    </source>
</evidence>
<feature type="domain" description="Type II secretion system protein GspF" evidence="8">
    <location>
        <begin position="72"/>
        <end position="191"/>
    </location>
</feature>
<name>A0A3N5Y2X5_9ALTE</name>
<dbReference type="PANTHER" id="PTHR30012:SF0">
    <property type="entry name" value="TYPE II SECRETION SYSTEM PROTEIN F-RELATED"/>
    <property type="match status" value="1"/>
</dbReference>
<feature type="domain" description="Type II secretion system protein GspF" evidence="8">
    <location>
        <begin position="271"/>
        <end position="391"/>
    </location>
</feature>
<protein>
    <submittedName>
        <fullName evidence="9">Type II secretion system F family protein</fullName>
    </submittedName>
</protein>
<evidence type="ECO:0000256" key="7">
    <source>
        <dbReference type="SAM" id="Phobius"/>
    </source>
</evidence>
<keyword evidence="10" id="KW-1185">Reference proteome</keyword>
<dbReference type="GO" id="GO:0005886">
    <property type="term" value="C:plasma membrane"/>
    <property type="evidence" value="ECO:0007669"/>
    <property type="project" value="UniProtKB-SubCell"/>
</dbReference>
<dbReference type="InterPro" id="IPR042094">
    <property type="entry name" value="T2SS_GspF_sf"/>
</dbReference>
<keyword evidence="4 7" id="KW-0812">Transmembrane</keyword>
<evidence type="ECO:0000256" key="3">
    <source>
        <dbReference type="ARBA" id="ARBA00022475"/>
    </source>
</evidence>
<evidence type="ECO:0000256" key="4">
    <source>
        <dbReference type="ARBA" id="ARBA00022692"/>
    </source>
</evidence>
<dbReference type="PRINTS" id="PR00812">
    <property type="entry name" value="BCTERIALGSPF"/>
</dbReference>
<comment type="subcellular location">
    <subcellularLocation>
        <location evidence="1">Cell membrane</location>
        <topology evidence="1">Multi-pass membrane protein</topology>
    </subcellularLocation>
</comment>
<keyword evidence="6 7" id="KW-0472">Membrane</keyword>
<sequence>MSQFAYEGVDKSGEKVTGIIDAESFRAAARQLEQRSFQITTLNPVVATQSKAKTRTKAKIKKNDVILVFYEIATMLRAGVTLKEAVEAQCESSHSDAILAIFQSLLKQLKAGVAFSAAVKNTDLTVPDYMYYLIESGEMTGSLADAIEQGVEQMEYDLKVQSDTRSALIYPSILVLSGVVAVGIMFLFVVPKFASLLNNAEDMPALAWFVITSGVWVNDNKLGVLVGFAALVALTFMTLTQERFKVPLLNFTSKMPIIGGWLNESDMAVWSKMLSILLGSKVPMLDALTLAAKSSRIPWRKARLAQVKSGVKSGMALSTALHREEVVSSTTVNLVKVGEKSGDLSTTLASVSRLYDQASKKRMQTLLSLIEPIAILVIGVVIGVIIMGIILAITSANDIAI</sequence>
<dbReference type="Gene3D" id="1.20.81.30">
    <property type="entry name" value="Type II secretion system (T2SS), domain F"/>
    <property type="match status" value="2"/>
</dbReference>
<dbReference type="GO" id="GO:0015628">
    <property type="term" value="P:protein secretion by the type II secretion system"/>
    <property type="evidence" value="ECO:0007669"/>
    <property type="project" value="TreeGrafter"/>
</dbReference>